<dbReference type="Proteomes" id="UP000031668">
    <property type="component" value="Unassembled WGS sequence"/>
</dbReference>
<name>A0A0C2JQZ5_THEKT</name>
<proteinExistence type="predicted"/>
<dbReference type="AlphaFoldDB" id="A0A0C2JQZ5"/>
<organism evidence="1 2">
    <name type="scientific">Thelohanellus kitauei</name>
    <name type="common">Myxosporean</name>
    <dbReference type="NCBI Taxonomy" id="669202"/>
    <lineage>
        <taxon>Eukaryota</taxon>
        <taxon>Metazoa</taxon>
        <taxon>Cnidaria</taxon>
        <taxon>Myxozoa</taxon>
        <taxon>Myxosporea</taxon>
        <taxon>Bivalvulida</taxon>
        <taxon>Platysporina</taxon>
        <taxon>Myxobolidae</taxon>
        <taxon>Thelohanellus</taxon>
    </lineage>
</organism>
<reference evidence="1 2" key="1">
    <citation type="journal article" date="2014" name="Genome Biol. Evol.">
        <title>The genome of the myxosporean Thelohanellus kitauei shows adaptations to nutrient acquisition within its fish host.</title>
        <authorList>
            <person name="Yang Y."/>
            <person name="Xiong J."/>
            <person name="Zhou Z."/>
            <person name="Huo F."/>
            <person name="Miao W."/>
            <person name="Ran C."/>
            <person name="Liu Y."/>
            <person name="Zhang J."/>
            <person name="Feng J."/>
            <person name="Wang M."/>
            <person name="Wang M."/>
            <person name="Wang L."/>
            <person name="Yao B."/>
        </authorList>
    </citation>
    <scope>NUCLEOTIDE SEQUENCE [LARGE SCALE GENOMIC DNA]</scope>
    <source>
        <strain evidence="1">Wuqing</strain>
    </source>
</reference>
<comment type="caution">
    <text evidence="1">The sequence shown here is derived from an EMBL/GenBank/DDBJ whole genome shotgun (WGS) entry which is preliminary data.</text>
</comment>
<evidence type="ECO:0000313" key="2">
    <source>
        <dbReference type="Proteomes" id="UP000031668"/>
    </source>
</evidence>
<keyword evidence="2" id="KW-1185">Reference proteome</keyword>
<gene>
    <name evidence="1" type="ORF">RF11_01367</name>
</gene>
<dbReference type="EMBL" id="JWZT01001610">
    <property type="protein sequence ID" value="KII71823.1"/>
    <property type="molecule type" value="Genomic_DNA"/>
</dbReference>
<evidence type="ECO:0000313" key="1">
    <source>
        <dbReference type="EMBL" id="KII71823.1"/>
    </source>
</evidence>
<accession>A0A0C2JQZ5</accession>
<protein>
    <submittedName>
        <fullName evidence="1">Uncharacterized protein</fullName>
    </submittedName>
</protein>
<sequence>MFDSTELTDVFKQLISSATKSIETLCDVRKSHPMMASISRHSIAMNVHLKTLDLGDPESIRALTFFPSFSTMTVKGSSGQLSNAPTCLLILLGRSLSLQIRM</sequence>